<evidence type="ECO:0000313" key="5">
    <source>
        <dbReference type="EMBL" id="PKU84256.1"/>
    </source>
</evidence>
<reference evidence="5 6" key="1">
    <citation type="journal article" date="2016" name="Sci. Rep.">
        <title>The Dendrobium catenatum Lindl. genome sequence provides insights into polysaccharide synthase, floral development and adaptive evolution.</title>
        <authorList>
            <person name="Zhang G.Q."/>
            <person name="Xu Q."/>
            <person name="Bian C."/>
            <person name="Tsai W.C."/>
            <person name="Yeh C.M."/>
            <person name="Liu K.W."/>
            <person name="Yoshida K."/>
            <person name="Zhang L.S."/>
            <person name="Chang S.B."/>
            <person name="Chen F."/>
            <person name="Shi Y."/>
            <person name="Su Y.Y."/>
            <person name="Zhang Y.Q."/>
            <person name="Chen L.J."/>
            <person name="Yin Y."/>
            <person name="Lin M."/>
            <person name="Huang H."/>
            <person name="Deng H."/>
            <person name="Wang Z.W."/>
            <person name="Zhu S.L."/>
            <person name="Zhao X."/>
            <person name="Deng C."/>
            <person name="Niu S.C."/>
            <person name="Huang J."/>
            <person name="Wang M."/>
            <person name="Liu G.H."/>
            <person name="Yang H.J."/>
            <person name="Xiao X.J."/>
            <person name="Hsiao Y.Y."/>
            <person name="Wu W.L."/>
            <person name="Chen Y.Y."/>
            <person name="Mitsuda N."/>
            <person name="Ohme-Takagi M."/>
            <person name="Luo Y.B."/>
            <person name="Van de Peer Y."/>
            <person name="Liu Z.J."/>
        </authorList>
    </citation>
    <scope>NUCLEOTIDE SEQUENCE [LARGE SCALE GENOMIC DNA]</scope>
    <source>
        <tissue evidence="5">The whole plant</tissue>
    </source>
</reference>
<dbReference type="Gene3D" id="1.10.1780.10">
    <property type="entry name" value="Clp, N-terminal domain"/>
    <property type="match status" value="1"/>
</dbReference>
<reference evidence="5 6" key="2">
    <citation type="journal article" date="2017" name="Nature">
        <title>The Apostasia genome and the evolution of orchids.</title>
        <authorList>
            <person name="Zhang G.Q."/>
            <person name="Liu K.W."/>
            <person name="Li Z."/>
            <person name="Lohaus R."/>
            <person name="Hsiao Y.Y."/>
            <person name="Niu S.C."/>
            <person name="Wang J.Y."/>
            <person name="Lin Y.C."/>
            <person name="Xu Q."/>
            <person name="Chen L.J."/>
            <person name="Yoshida K."/>
            <person name="Fujiwara S."/>
            <person name="Wang Z.W."/>
            <person name="Zhang Y.Q."/>
            <person name="Mitsuda N."/>
            <person name="Wang M."/>
            <person name="Liu G.H."/>
            <person name="Pecoraro L."/>
            <person name="Huang H.X."/>
            <person name="Xiao X.J."/>
            <person name="Lin M."/>
            <person name="Wu X.Y."/>
            <person name="Wu W.L."/>
            <person name="Chen Y.Y."/>
            <person name="Chang S.B."/>
            <person name="Sakamoto S."/>
            <person name="Ohme-Takagi M."/>
            <person name="Yagi M."/>
            <person name="Zeng S.J."/>
            <person name="Shen C.Y."/>
            <person name="Yeh C.M."/>
            <person name="Luo Y.B."/>
            <person name="Tsai W.C."/>
            <person name="Van de Peer Y."/>
            <person name="Liu Z.J."/>
        </authorList>
    </citation>
    <scope>NUCLEOTIDE SEQUENCE [LARGE SCALE GENOMIC DNA]</scope>
    <source>
        <tissue evidence="5">The whole plant</tissue>
    </source>
</reference>
<dbReference type="GO" id="GO:0006508">
    <property type="term" value="P:proteolysis"/>
    <property type="evidence" value="ECO:0007669"/>
    <property type="project" value="UniProtKB-KW"/>
</dbReference>
<dbReference type="InterPro" id="IPR058680">
    <property type="entry name" value="NBD_SMAX1-like"/>
</dbReference>
<feature type="domain" description="Clp R" evidence="4">
    <location>
        <begin position="59"/>
        <end position="236"/>
    </location>
</feature>
<keyword evidence="5" id="KW-0547">Nucleotide-binding</keyword>
<dbReference type="PROSITE" id="PS51903">
    <property type="entry name" value="CLP_R"/>
    <property type="match status" value="1"/>
</dbReference>
<dbReference type="InterPro" id="IPR027417">
    <property type="entry name" value="P-loop_NTPase"/>
</dbReference>
<proteinExistence type="inferred from homology"/>
<dbReference type="Pfam" id="PF23569">
    <property type="entry name" value="NBD_SMAX1"/>
    <property type="match status" value="1"/>
</dbReference>
<dbReference type="InterPro" id="IPR058954">
    <property type="entry name" value="AAA_lid_SMAX1"/>
</dbReference>
<dbReference type="Pfam" id="PF26587">
    <property type="entry name" value="AAA_lid_SMAX1"/>
    <property type="match status" value="1"/>
</dbReference>
<dbReference type="GO" id="GO:0008233">
    <property type="term" value="F:peptidase activity"/>
    <property type="evidence" value="ECO:0007669"/>
    <property type="project" value="UniProtKB-KW"/>
</dbReference>
<dbReference type="InterPro" id="IPR036628">
    <property type="entry name" value="Clp_N_dom_sf"/>
</dbReference>
<sequence length="1173" mass="129330">MPFFPSRFLYSDTASSPAAGDLSIPITPISQYYILTIFFHQLKFLGSWCLAMPTPVSAARQCLASDSASALDAAVAAAHRRSHAQTTSLHVVFGLLSSTSSSPSPSLLRDALTRARSSAYSPRLQFKALDLCFSVALDRLSSSSVSEGDEPPVSNSLMAAIKRSQANQRRHPDTFHLYQQQQSAAGNTSQAFAGVRVELQQLVLAILDDPIVSRVFGEAGFRSCDIKLAILRPPPPILRFPRPARCPPLFLCNFSASEGFGFHLPPHLAADAGDENCRRIAEVIVRKNGAARNPMLVGVGAAEAAGDFVRTVERQNWAALPLEIRGVRLLSVERELSSGDKEVICARMEELGKETDEPGVVVSVGDLNGLVEGTEDATNCLVSELTKVLELRRASLWVMVWSATYETYLKFLSRYPLVDKVWNLELLPITSHRTGMGGLQPKPPSLMNSFVPFGGLFPQAFESNGKLNNPSQSIPRCQICNEQYEKEATVFLKGNDTSLEDPEKAVLPSWLQKADAVGIKEGFDLPKVKDDKFVSNAKIIDLQKKWNEYCQNVHRHSHIVEAKNYQVIPHLAGIPYISDTANFSKSVTNPIIPKSQNNFGNAISMSVSGVAKTTTSNSQSISVPFVVKPSHIDLTPNLHDKLSKVEPVLAGGFQSHQTAQSDLGIQDGHTSPSSVTCVTTELALGAANNYFSLEGRLAPEGSSQCSTPRKINEPTQCLSRVHFHASSPPSFHNTPAKGSYIFQKFDASNYKAFYTSLVAKVGRQEEALWEISEAIIQCKTRNEKHHGPSMRGAIWLSFLGPDRAGKKMAALALAELIFGCKEDLICIDLAYDDDSFCHGSVIDQKGLKNCNDSFRGKTIIDRIAMEISKKPLSVFLLENVDKTDLLAQNSLSNAIRTGKFSDSHGREVGINNSFFITTAKDLPGKAHSPIKENISFSEERILSSERWKMKILVEPLLDHEFFHCIPNSKVSVISRQESKNNPVPPCTVFISKRKLDFSGKHQCQDEYSTSIKRPHRSSAIDLDLNLSAEELDQNGDCNSSSDNTSISDNSQGWLEEFLNLMDKTVCFKPFDFDSLVAYVLKEISRGFCSNFGSNNMLEIDEKVMEQILAATLFMRSKSDLGVWIAEVLCKSLSELRQRHKLPDCSVVKLVANQELLIEERELGMFLPSNISLE</sequence>
<dbReference type="AlphaFoldDB" id="A0A2I0X8N4"/>
<dbReference type="InterPro" id="IPR051650">
    <property type="entry name" value="SL_signaling_regulator"/>
</dbReference>
<dbReference type="STRING" id="906689.A0A2I0X8N4"/>
<dbReference type="GO" id="GO:0005524">
    <property type="term" value="F:ATP binding"/>
    <property type="evidence" value="ECO:0007669"/>
    <property type="project" value="UniProtKB-KW"/>
</dbReference>
<evidence type="ECO:0000313" key="6">
    <source>
        <dbReference type="Proteomes" id="UP000233837"/>
    </source>
</evidence>
<evidence type="ECO:0000259" key="4">
    <source>
        <dbReference type="PROSITE" id="PS51903"/>
    </source>
</evidence>
<evidence type="ECO:0000256" key="1">
    <source>
        <dbReference type="ARBA" id="ARBA00008675"/>
    </source>
</evidence>
<name>A0A2I0X8N4_9ASPA</name>
<dbReference type="Gene3D" id="3.40.50.300">
    <property type="entry name" value="P-loop containing nucleotide triphosphate hydrolases"/>
    <property type="match status" value="1"/>
</dbReference>
<evidence type="ECO:0000256" key="3">
    <source>
        <dbReference type="PROSITE-ProRule" id="PRU01251"/>
    </source>
</evidence>
<dbReference type="InterPro" id="IPR004176">
    <property type="entry name" value="Clp_R_N"/>
</dbReference>
<dbReference type="SUPFAM" id="SSF52540">
    <property type="entry name" value="P-loop containing nucleoside triphosphate hydrolases"/>
    <property type="match status" value="1"/>
</dbReference>
<keyword evidence="5" id="KW-0067">ATP-binding</keyword>
<dbReference type="Proteomes" id="UP000233837">
    <property type="component" value="Unassembled WGS sequence"/>
</dbReference>
<dbReference type="EMBL" id="KZ502052">
    <property type="protein sequence ID" value="PKU84256.1"/>
    <property type="molecule type" value="Genomic_DNA"/>
</dbReference>
<keyword evidence="5" id="KW-0645">Protease</keyword>
<accession>A0A2I0X8N4</accession>
<dbReference type="PANTHER" id="PTHR43572:SF38">
    <property type="entry name" value="PROTEIN SMAX1-LIKE 6"/>
    <property type="match status" value="1"/>
</dbReference>
<organism evidence="5 6">
    <name type="scientific">Dendrobium catenatum</name>
    <dbReference type="NCBI Taxonomy" id="906689"/>
    <lineage>
        <taxon>Eukaryota</taxon>
        <taxon>Viridiplantae</taxon>
        <taxon>Streptophyta</taxon>
        <taxon>Embryophyta</taxon>
        <taxon>Tracheophyta</taxon>
        <taxon>Spermatophyta</taxon>
        <taxon>Magnoliopsida</taxon>
        <taxon>Liliopsida</taxon>
        <taxon>Asparagales</taxon>
        <taxon>Orchidaceae</taxon>
        <taxon>Epidendroideae</taxon>
        <taxon>Malaxideae</taxon>
        <taxon>Dendrobiinae</taxon>
        <taxon>Dendrobium</taxon>
    </lineage>
</organism>
<evidence type="ECO:0000256" key="2">
    <source>
        <dbReference type="ARBA" id="ARBA00022737"/>
    </source>
</evidence>
<gene>
    <name evidence="5" type="primary">CLPA</name>
    <name evidence="5" type="ORF">MA16_Dca002769</name>
</gene>
<comment type="similarity">
    <text evidence="1">Belongs to the ClpA/ClpB family.</text>
</comment>
<keyword evidence="2 3" id="KW-0677">Repeat</keyword>
<protein>
    <submittedName>
        <fullName evidence="5">ATP-dependent Clp protease ATP-binding subunit clpA like, chloroplastic</fullName>
    </submittedName>
</protein>
<keyword evidence="5" id="KW-0378">Hydrolase</keyword>
<dbReference type="OrthoDB" id="1723324at2759"/>
<dbReference type="PANTHER" id="PTHR43572">
    <property type="entry name" value="CHAPERONE PROTEIN CLPD, CHLOROPLASTIC"/>
    <property type="match status" value="1"/>
</dbReference>
<keyword evidence="6" id="KW-1185">Reference proteome</keyword>